<evidence type="ECO:0008006" key="9">
    <source>
        <dbReference type="Google" id="ProtNLM"/>
    </source>
</evidence>
<organism evidence="7 8">
    <name type="scientific">Xylocopa violacea</name>
    <name type="common">Violet carpenter bee</name>
    <name type="synonym">Apis violacea</name>
    <dbReference type="NCBI Taxonomy" id="135666"/>
    <lineage>
        <taxon>Eukaryota</taxon>
        <taxon>Metazoa</taxon>
        <taxon>Ecdysozoa</taxon>
        <taxon>Arthropoda</taxon>
        <taxon>Hexapoda</taxon>
        <taxon>Insecta</taxon>
        <taxon>Pterygota</taxon>
        <taxon>Neoptera</taxon>
        <taxon>Endopterygota</taxon>
        <taxon>Hymenoptera</taxon>
        <taxon>Apocrita</taxon>
        <taxon>Aculeata</taxon>
        <taxon>Apoidea</taxon>
        <taxon>Anthophila</taxon>
        <taxon>Apidae</taxon>
        <taxon>Xylocopa</taxon>
        <taxon>Xylocopa</taxon>
    </lineage>
</organism>
<comment type="subcellular location">
    <subcellularLocation>
        <location evidence="1">Membrane</location>
        <topology evidence="1">Multi-pass membrane protein</topology>
    </subcellularLocation>
</comment>
<evidence type="ECO:0000256" key="3">
    <source>
        <dbReference type="ARBA" id="ARBA00022989"/>
    </source>
</evidence>
<dbReference type="PANTHER" id="PTHR15371">
    <property type="entry name" value="TIM23"/>
    <property type="match status" value="1"/>
</dbReference>
<proteinExistence type="predicted"/>
<gene>
    <name evidence="7" type="ORF">XYLVIOL_LOCUS1215</name>
</gene>
<feature type="compositionally biased region" description="Basic and acidic residues" evidence="5">
    <location>
        <begin position="1"/>
        <end position="10"/>
    </location>
</feature>
<evidence type="ECO:0000256" key="2">
    <source>
        <dbReference type="ARBA" id="ARBA00022692"/>
    </source>
</evidence>
<dbReference type="InterPro" id="IPR045238">
    <property type="entry name" value="Tim23-like"/>
</dbReference>
<evidence type="ECO:0000313" key="8">
    <source>
        <dbReference type="Proteomes" id="UP001642520"/>
    </source>
</evidence>
<evidence type="ECO:0000256" key="4">
    <source>
        <dbReference type="ARBA" id="ARBA00023136"/>
    </source>
</evidence>
<dbReference type="EMBL" id="CAXAJV020001281">
    <property type="protein sequence ID" value="CAL7934801.1"/>
    <property type="molecule type" value="Genomic_DNA"/>
</dbReference>
<feature type="region of interest" description="Disordered" evidence="5">
    <location>
        <begin position="1"/>
        <end position="20"/>
    </location>
</feature>
<evidence type="ECO:0000256" key="5">
    <source>
        <dbReference type="SAM" id="MobiDB-lite"/>
    </source>
</evidence>
<dbReference type="PANTHER" id="PTHR15371:SF0">
    <property type="entry name" value="SD19278P"/>
    <property type="match status" value="1"/>
</dbReference>
<feature type="compositionally biased region" description="Polar residues" evidence="5">
    <location>
        <begin position="11"/>
        <end position="20"/>
    </location>
</feature>
<dbReference type="Pfam" id="PF02466">
    <property type="entry name" value="Tim17"/>
    <property type="match status" value="1"/>
</dbReference>
<dbReference type="Proteomes" id="UP001642520">
    <property type="component" value="Unassembled WGS sequence"/>
</dbReference>
<reference evidence="7 8" key="1">
    <citation type="submission" date="2024-08" db="EMBL/GenBank/DDBJ databases">
        <authorList>
            <person name="Will J Nash"/>
            <person name="Angela Man"/>
            <person name="Seanna McTaggart"/>
            <person name="Kendall Baker"/>
            <person name="Tom Barker"/>
            <person name="Leah Catchpole"/>
            <person name="Alex Durrant"/>
            <person name="Karim Gharbi"/>
            <person name="Naomi Irish"/>
            <person name="Gemy Kaithakottil"/>
            <person name="Debby Ku"/>
            <person name="Aaliyah Providence"/>
            <person name="Felix Shaw"/>
            <person name="David Swarbreck"/>
            <person name="Chris Watkins"/>
            <person name="Ann M. McCartney"/>
            <person name="Giulio Formenti"/>
            <person name="Alice Mouton"/>
            <person name="Noel Vella"/>
            <person name="Bjorn M von Reumont"/>
            <person name="Adriana Vella"/>
            <person name="Wilfried Haerty"/>
        </authorList>
    </citation>
    <scope>NUCLEOTIDE SEQUENCE [LARGE SCALE GENOMIC DNA]</scope>
</reference>
<keyword evidence="3 6" id="KW-1133">Transmembrane helix</keyword>
<keyword evidence="8" id="KW-1185">Reference proteome</keyword>
<name>A0ABP1N551_XYLVO</name>
<evidence type="ECO:0000256" key="1">
    <source>
        <dbReference type="ARBA" id="ARBA00004141"/>
    </source>
</evidence>
<protein>
    <recommendedName>
        <fullName evidence="9">Mitochondrial import inner membrane translocase subunit Tim23</fullName>
    </recommendedName>
</protein>
<keyword evidence="4 6" id="KW-0472">Membrane</keyword>
<comment type="caution">
    <text evidence="7">The sequence shown here is derived from an EMBL/GenBank/DDBJ whole genome shotgun (WGS) entry which is preliminary data.</text>
</comment>
<evidence type="ECO:0000313" key="7">
    <source>
        <dbReference type="EMBL" id="CAL7934801.1"/>
    </source>
</evidence>
<sequence length="206" mass="21952">MIDLRDESEKNTTNNGKYHNLNIPVTSQKGLASLSPYLNFDSTYLPPSQPEYIFLEGASKQRGRFELAFSQIGAACIAGAGIGGATGLYRGIKATSLADQTGMLRRTQLINYAMKSGSSLGNAFGTVSVMYSAFGVLLSWVRGKDDSFNTLAAATGTGMLFASTTGWKKCALSGCIGLGIASIYCLWSNREVLLKLGHNNINPASK</sequence>
<feature type="transmembrane region" description="Helical" evidence="6">
    <location>
        <begin position="120"/>
        <end position="141"/>
    </location>
</feature>
<evidence type="ECO:0000256" key="6">
    <source>
        <dbReference type="SAM" id="Phobius"/>
    </source>
</evidence>
<accession>A0ABP1N551</accession>
<keyword evidence="2 6" id="KW-0812">Transmembrane</keyword>